<dbReference type="PRINTS" id="PR00344">
    <property type="entry name" value="BCTRLSENSOR"/>
</dbReference>
<evidence type="ECO:0000256" key="7">
    <source>
        <dbReference type="SAM" id="SignalP"/>
    </source>
</evidence>
<dbReference type="Pfam" id="PF02518">
    <property type="entry name" value="HATPase_c"/>
    <property type="match status" value="1"/>
</dbReference>
<comment type="caution">
    <text evidence="9">The sequence shown here is derived from an EMBL/GenBank/DDBJ whole genome shotgun (WGS) entry which is preliminary data.</text>
</comment>
<dbReference type="GO" id="GO:0005886">
    <property type="term" value="C:plasma membrane"/>
    <property type="evidence" value="ECO:0007669"/>
    <property type="project" value="TreeGrafter"/>
</dbReference>
<keyword evidence="6" id="KW-1133">Transmembrane helix</keyword>
<dbReference type="InterPro" id="IPR000014">
    <property type="entry name" value="PAS"/>
</dbReference>
<keyword evidence="10" id="KW-1185">Reference proteome</keyword>
<keyword evidence="5" id="KW-0418">Kinase</keyword>
<gene>
    <name evidence="9" type="ORF">MUB46_08970</name>
</gene>
<evidence type="ECO:0000256" key="4">
    <source>
        <dbReference type="ARBA" id="ARBA00022679"/>
    </source>
</evidence>
<dbReference type="SMART" id="SM00388">
    <property type="entry name" value="HisKA"/>
    <property type="match status" value="1"/>
</dbReference>
<dbReference type="CDD" id="cd00082">
    <property type="entry name" value="HisKA"/>
    <property type="match status" value="1"/>
</dbReference>
<dbReference type="SUPFAM" id="SSF55785">
    <property type="entry name" value="PYP-like sensor domain (PAS domain)"/>
    <property type="match status" value="1"/>
</dbReference>
<keyword evidence="6" id="KW-0472">Membrane</keyword>
<keyword evidence="7" id="KW-0732">Signal</keyword>
<keyword evidence="3" id="KW-0597">Phosphoprotein</keyword>
<feature type="chain" id="PRO_5043969491" description="histidine kinase" evidence="7">
    <location>
        <begin position="32"/>
        <end position="893"/>
    </location>
</feature>
<name>A0AAW5QZZ3_9HYPH</name>
<keyword evidence="6" id="KW-0812">Transmembrane</keyword>
<accession>A0AAW5QZZ3</accession>
<keyword evidence="9" id="KW-0547">Nucleotide-binding</keyword>
<evidence type="ECO:0000256" key="1">
    <source>
        <dbReference type="ARBA" id="ARBA00000085"/>
    </source>
</evidence>
<feature type="transmembrane region" description="Helical" evidence="6">
    <location>
        <begin position="64"/>
        <end position="85"/>
    </location>
</feature>
<evidence type="ECO:0000259" key="8">
    <source>
        <dbReference type="PROSITE" id="PS50109"/>
    </source>
</evidence>
<organism evidence="9 10">
    <name type="scientific">Microbaculum marinisediminis</name>
    <dbReference type="NCBI Taxonomy" id="2931392"/>
    <lineage>
        <taxon>Bacteria</taxon>
        <taxon>Pseudomonadati</taxon>
        <taxon>Pseudomonadota</taxon>
        <taxon>Alphaproteobacteria</taxon>
        <taxon>Hyphomicrobiales</taxon>
        <taxon>Tepidamorphaceae</taxon>
        <taxon>Microbaculum</taxon>
    </lineage>
</organism>
<dbReference type="PANTHER" id="PTHR43047:SF72">
    <property type="entry name" value="OSMOSENSING HISTIDINE PROTEIN KINASE SLN1"/>
    <property type="match status" value="1"/>
</dbReference>
<dbReference type="GO" id="GO:0000155">
    <property type="term" value="F:phosphorelay sensor kinase activity"/>
    <property type="evidence" value="ECO:0007669"/>
    <property type="project" value="InterPro"/>
</dbReference>
<dbReference type="InterPro" id="IPR004358">
    <property type="entry name" value="Sig_transdc_His_kin-like_C"/>
</dbReference>
<sequence length="893" mass="97838">MRPKRRQMGDGGVAPTLALCLAWLSPMPALAQSGASARTEIAEAVTSLRGRVVDSAASIPQETLAALSLFLGILFFAVLAAVLFVRTRARLQAVERGAREQIGELSARVERAEGLLAVDQNVLVVWPPADEAPEIKCDPGPSRVLPARRGDVLAFGKWLDADSAFELERLVTGLRARGESFNVMLRTRARGDAEPGHVEADGRSVGGRAVLRMRDLAGQRRELAGIHDRLKRLSRDVEGLHALMNVVPMPAWLRDAGGKLVWANDAYARAVGAGDLKAAIEADTPLLDDAARAQVEETRKAGGIAHRQVPVSVRGGDRVHEVWDVRAERFNAGIAVDVNELDRLRHQLGTRDSIHARTLDQVSTAVAVFGADRRLVFNNRSFRQLWALDEPFLDSRPGFDEILDRLRAAGRIQEPGEYRRWRDDQLAIFGSDRGADGGEPMRQTLWHLPDGRAFRVVLARQGDGAVSALFEDVTASIDLESRFVALTQVQRETIDSLDEGIAVFGTDGRLKLHNPAFATIWSLSGDDLDGEPHVEAVIGWCRDLYDDDTVWASLRAVVTGLLDSRESVSVRMERPDRSIVDLRAVPLPDGATLVVFTDVSDSARIERALRDRNEALMTAARIKNEFVHKVSYELRAPLTNIIGFAQLMSDGEPGALSERQREYSGYILSSSSALLAIINDILDLATIDAGVMELDIGDVDIRAAVEAVTDGLQDRLKESEIALDIDVPEDIGSFEADEKRIRQILFNLLSNAVGFSDPGQSVRITCRRNGGYHIVFAVSDTGPGIPDEVRRTVFERFESHSLGTRHRGAGLGLSIVKSFVELHGGSVDLETRPGQGTVVTCTFPARQPERAMSHDDEEAFEAEVHTFDRAPQTGMTIAGADARTGRSERQERR</sequence>
<dbReference type="InterPro" id="IPR035965">
    <property type="entry name" value="PAS-like_dom_sf"/>
</dbReference>
<evidence type="ECO:0000313" key="9">
    <source>
        <dbReference type="EMBL" id="MCT8971983.1"/>
    </source>
</evidence>
<protein>
    <recommendedName>
        <fullName evidence="2">histidine kinase</fullName>
        <ecNumber evidence="2">2.7.13.3</ecNumber>
    </recommendedName>
</protein>
<dbReference type="Pfam" id="PF12860">
    <property type="entry name" value="PAS_7"/>
    <property type="match status" value="2"/>
</dbReference>
<evidence type="ECO:0000256" key="2">
    <source>
        <dbReference type="ARBA" id="ARBA00012438"/>
    </source>
</evidence>
<dbReference type="PROSITE" id="PS50109">
    <property type="entry name" value="HIS_KIN"/>
    <property type="match status" value="1"/>
</dbReference>
<keyword evidence="9" id="KW-0067">ATP-binding</keyword>
<dbReference type="InterPro" id="IPR036097">
    <property type="entry name" value="HisK_dim/P_sf"/>
</dbReference>
<dbReference type="Gene3D" id="1.10.287.130">
    <property type="match status" value="1"/>
</dbReference>
<dbReference type="SMART" id="SM00387">
    <property type="entry name" value="HATPase_c"/>
    <property type="match status" value="1"/>
</dbReference>
<evidence type="ECO:0000256" key="3">
    <source>
        <dbReference type="ARBA" id="ARBA00022553"/>
    </source>
</evidence>
<evidence type="ECO:0000256" key="5">
    <source>
        <dbReference type="ARBA" id="ARBA00022777"/>
    </source>
</evidence>
<dbReference type="InterPro" id="IPR036890">
    <property type="entry name" value="HATPase_C_sf"/>
</dbReference>
<dbReference type="InterPro" id="IPR003661">
    <property type="entry name" value="HisK_dim/P_dom"/>
</dbReference>
<dbReference type="Pfam" id="PF00512">
    <property type="entry name" value="HisKA"/>
    <property type="match status" value="1"/>
</dbReference>
<dbReference type="RefSeq" id="WP_261615564.1">
    <property type="nucleotide sequence ID" value="NZ_JALIDZ010000004.1"/>
</dbReference>
<comment type="catalytic activity">
    <reaction evidence="1">
        <text>ATP + protein L-histidine = ADP + protein N-phospho-L-histidine.</text>
        <dbReference type="EC" id="2.7.13.3"/>
    </reaction>
</comment>
<proteinExistence type="predicted"/>
<reference evidence="9 10" key="1">
    <citation type="submission" date="2022-04" db="EMBL/GenBank/DDBJ databases">
        <authorList>
            <person name="Ye Y.-Q."/>
            <person name="Du Z.-J."/>
        </authorList>
    </citation>
    <scope>NUCLEOTIDE SEQUENCE [LARGE SCALE GENOMIC DNA]</scope>
    <source>
        <strain evidence="9 10">A6E488</strain>
    </source>
</reference>
<dbReference type="InterPro" id="IPR003594">
    <property type="entry name" value="HATPase_dom"/>
</dbReference>
<dbReference type="EC" id="2.7.13.3" evidence="2"/>
<dbReference type="Gene3D" id="3.30.565.10">
    <property type="entry name" value="Histidine kinase-like ATPase, C-terminal domain"/>
    <property type="match status" value="1"/>
</dbReference>
<dbReference type="Gene3D" id="3.30.450.20">
    <property type="entry name" value="PAS domain"/>
    <property type="match status" value="1"/>
</dbReference>
<dbReference type="SUPFAM" id="SSF55874">
    <property type="entry name" value="ATPase domain of HSP90 chaperone/DNA topoisomerase II/histidine kinase"/>
    <property type="match status" value="1"/>
</dbReference>
<dbReference type="AlphaFoldDB" id="A0AAW5QZZ3"/>
<dbReference type="GO" id="GO:0009927">
    <property type="term" value="F:histidine phosphotransfer kinase activity"/>
    <property type="evidence" value="ECO:0007669"/>
    <property type="project" value="TreeGrafter"/>
</dbReference>
<dbReference type="SUPFAM" id="SSF47384">
    <property type="entry name" value="Homodimeric domain of signal transducing histidine kinase"/>
    <property type="match status" value="1"/>
</dbReference>
<dbReference type="Pfam" id="PF13188">
    <property type="entry name" value="PAS_8"/>
    <property type="match status" value="1"/>
</dbReference>
<feature type="domain" description="Histidine kinase" evidence="8">
    <location>
        <begin position="629"/>
        <end position="847"/>
    </location>
</feature>
<dbReference type="GO" id="GO:0005524">
    <property type="term" value="F:ATP binding"/>
    <property type="evidence" value="ECO:0007669"/>
    <property type="project" value="UniProtKB-KW"/>
</dbReference>
<dbReference type="Proteomes" id="UP001320898">
    <property type="component" value="Unassembled WGS sequence"/>
</dbReference>
<evidence type="ECO:0000313" key="10">
    <source>
        <dbReference type="Proteomes" id="UP001320898"/>
    </source>
</evidence>
<evidence type="ECO:0000256" key="6">
    <source>
        <dbReference type="SAM" id="Phobius"/>
    </source>
</evidence>
<feature type="signal peptide" evidence="7">
    <location>
        <begin position="1"/>
        <end position="31"/>
    </location>
</feature>
<dbReference type="EMBL" id="JALIDZ010000004">
    <property type="protein sequence ID" value="MCT8971983.1"/>
    <property type="molecule type" value="Genomic_DNA"/>
</dbReference>
<dbReference type="PANTHER" id="PTHR43047">
    <property type="entry name" value="TWO-COMPONENT HISTIDINE PROTEIN KINASE"/>
    <property type="match status" value="1"/>
</dbReference>
<dbReference type="InterPro" id="IPR005467">
    <property type="entry name" value="His_kinase_dom"/>
</dbReference>
<keyword evidence="4" id="KW-0808">Transferase</keyword>